<keyword evidence="4" id="KW-1185">Reference proteome</keyword>
<feature type="transmembrane region" description="Helical" evidence="2">
    <location>
        <begin position="86"/>
        <end position="109"/>
    </location>
</feature>
<name>A0ABY2I7I7_9MICO</name>
<dbReference type="RefSeq" id="WP_134536205.1">
    <property type="nucleotide sequence ID" value="NZ_SOFG01000024.1"/>
</dbReference>
<gene>
    <name evidence="3" type="ORF">E3O44_17535</name>
</gene>
<evidence type="ECO:0000256" key="2">
    <source>
        <dbReference type="SAM" id="Phobius"/>
    </source>
</evidence>
<keyword evidence="2" id="KW-0812">Transmembrane</keyword>
<feature type="region of interest" description="Disordered" evidence="1">
    <location>
        <begin position="1"/>
        <end position="23"/>
    </location>
</feature>
<feature type="transmembrane region" description="Helical" evidence="2">
    <location>
        <begin position="264"/>
        <end position="286"/>
    </location>
</feature>
<protein>
    <recommendedName>
        <fullName evidence="5">DUF4328 domain-containing protein</fullName>
    </recommendedName>
</protein>
<keyword evidence="2" id="KW-0472">Membrane</keyword>
<keyword evidence="2" id="KW-1133">Transmembrane helix</keyword>
<feature type="transmembrane region" description="Helical" evidence="2">
    <location>
        <begin position="32"/>
        <end position="53"/>
    </location>
</feature>
<feature type="transmembrane region" description="Helical" evidence="2">
    <location>
        <begin position="180"/>
        <end position="203"/>
    </location>
</feature>
<evidence type="ECO:0000313" key="4">
    <source>
        <dbReference type="Proteomes" id="UP000297608"/>
    </source>
</evidence>
<evidence type="ECO:0000313" key="3">
    <source>
        <dbReference type="EMBL" id="TFB83670.1"/>
    </source>
</evidence>
<sequence>MSSTSSHRPPAKAVPDADRRARKPRSTRLPRILLAVGTIVALLAVALLGYTLYRMATIQGEALAALNDNTITYRAEFGFIEREMSVLSFLVSIPACMMLVAACFLFPGYQLSRGSYYGRETTFMRGGSNVAVYRPLALWAHALWLLLPLAAWVALIAVPVRSMMAGGWPDGLREEQSTAVWLFLGSYGVIAGGLFATILASLIKKSFYLAWVWTHPEAASGGSGQGFWRWMTYRWRLDLWFAGFGGGFLGACWIALAFEDEPFFQATVLIGAALFVVGVALSLNYWRAGEPLGTGESQT</sequence>
<dbReference type="Proteomes" id="UP000297608">
    <property type="component" value="Unassembled WGS sequence"/>
</dbReference>
<evidence type="ECO:0008006" key="5">
    <source>
        <dbReference type="Google" id="ProtNLM"/>
    </source>
</evidence>
<accession>A0ABY2I7I7</accession>
<reference evidence="3 4" key="1">
    <citation type="submission" date="2019-03" db="EMBL/GenBank/DDBJ databases">
        <title>Genomics of glacier-inhabiting Cryobacterium strains.</title>
        <authorList>
            <person name="Liu Q."/>
            <person name="Xin Y.-H."/>
        </authorList>
    </citation>
    <scope>NUCLEOTIDE SEQUENCE [LARGE SCALE GENOMIC DNA]</scope>
    <source>
        <strain evidence="3 4">MDB2-B</strain>
    </source>
</reference>
<proteinExistence type="predicted"/>
<organism evidence="3 4">
    <name type="scientific">Cryobacterium algoricola</name>
    <dbReference type="NCBI Taxonomy" id="1259183"/>
    <lineage>
        <taxon>Bacteria</taxon>
        <taxon>Bacillati</taxon>
        <taxon>Actinomycetota</taxon>
        <taxon>Actinomycetes</taxon>
        <taxon>Micrococcales</taxon>
        <taxon>Microbacteriaceae</taxon>
        <taxon>Cryobacterium</taxon>
    </lineage>
</organism>
<feature type="transmembrane region" description="Helical" evidence="2">
    <location>
        <begin position="136"/>
        <end position="160"/>
    </location>
</feature>
<feature type="transmembrane region" description="Helical" evidence="2">
    <location>
        <begin position="239"/>
        <end position="258"/>
    </location>
</feature>
<comment type="caution">
    <text evidence="3">The sequence shown here is derived from an EMBL/GenBank/DDBJ whole genome shotgun (WGS) entry which is preliminary data.</text>
</comment>
<evidence type="ECO:0000256" key="1">
    <source>
        <dbReference type="SAM" id="MobiDB-lite"/>
    </source>
</evidence>
<dbReference type="EMBL" id="SOFG01000024">
    <property type="protein sequence ID" value="TFB83670.1"/>
    <property type="molecule type" value="Genomic_DNA"/>
</dbReference>